<dbReference type="KEGG" id="nja:NSJP_2243"/>
<organism evidence="1 2">
    <name type="scientific">Nitrospira japonica</name>
    <dbReference type="NCBI Taxonomy" id="1325564"/>
    <lineage>
        <taxon>Bacteria</taxon>
        <taxon>Pseudomonadati</taxon>
        <taxon>Nitrospirota</taxon>
        <taxon>Nitrospiria</taxon>
        <taxon>Nitrospirales</taxon>
        <taxon>Nitrospiraceae</taxon>
        <taxon>Nitrospira</taxon>
    </lineage>
</organism>
<name>A0A1W1I607_9BACT</name>
<evidence type="ECO:0000313" key="2">
    <source>
        <dbReference type="Proteomes" id="UP000192042"/>
    </source>
</evidence>
<evidence type="ECO:0000313" key="1">
    <source>
        <dbReference type="EMBL" id="SLM48415.1"/>
    </source>
</evidence>
<proteinExistence type="predicted"/>
<sequence>MRRSSPHLALVKLLAEIAVASYLEKSNPSSAANNQLEVKNGD</sequence>
<protein>
    <submittedName>
        <fullName evidence="1">Uncharacterized protein</fullName>
    </submittedName>
</protein>
<dbReference type="AlphaFoldDB" id="A0A1W1I607"/>
<dbReference type="Proteomes" id="UP000192042">
    <property type="component" value="Chromosome I"/>
</dbReference>
<dbReference type="EMBL" id="LT828648">
    <property type="protein sequence ID" value="SLM48415.1"/>
    <property type="molecule type" value="Genomic_DNA"/>
</dbReference>
<accession>A0A1W1I607</accession>
<keyword evidence="2" id="KW-1185">Reference proteome</keyword>
<reference evidence="1 2" key="1">
    <citation type="submission" date="2017-03" db="EMBL/GenBank/DDBJ databases">
        <authorList>
            <person name="Afonso C.L."/>
            <person name="Miller P.J."/>
            <person name="Scott M.A."/>
            <person name="Spackman E."/>
            <person name="Goraichik I."/>
            <person name="Dimitrov K.M."/>
            <person name="Suarez D.L."/>
            <person name="Swayne D.E."/>
        </authorList>
    </citation>
    <scope>NUCLEOTIDE SEQUENCE [LARGE SCALE GENOMIC DNA]</scope>
    <source>
        <strain evidence="1">Genome sequencing of Nitrospira japonica strain NJ11</strain>
    </source>
</reference>
<gene>
    <name evidence="1" type="ORF">NSJP_2243</name>
</gene>
<dbReference type="STRING" id="1325564.NSJP_2243"/>